<dbReference type="AlphaFoldDB" id="A0A7S1ZER2"/>
<accession>A0A7S1ZER2</accession>
<organism evidence="2">
    <name type="scientific">Trieres chinensis</name>
    <name type="common">Marine centric diatom</name>
    <name type="synonym">Odontella sinensis</name>
    <dbReference type="NCBI Taxonomy" id="1514140"/>
    <lineage>
        <taxon>Eukaryota</taxon>
        <taxon>Sar</taxon>
        <taxon>Stramenopiles</taxon>
        <taxon>Ochrophyta</taxon>
        <taxon>Bacillariophyta</taxon>
        <taxon>Mediophyceae</taxon>
        <taxon>Biddulphiophycidae</taxon>
        <taxon>Eupodiscales</taxon>
        <taxon>Parodontellaceae</taxon>
        <taxon>Trieres</taxon>
    </lineage>
</organism>
<dbReference type="Pfam" id="PF25192">
    <property type="entry name" value="DiatomPyrShell"/>
    <property type="match status" value="1"/>
</dbReference>
<sequence>MGIGNKVLALCLFQANLMGADAFIPKPSMASSKMALRSSELPEDFQMFPFPSSEPLKRIEGGGTITTYTLPPDAERVQMFFKTDGRPMKAHIQTWLGPLRRTHELFIDVQDGKLTPYRATLKFKKGGQTLKISTTGSFEYPMWAGVSVPSLERAEQLRINTENVWENALPEQKQTVQGGRVEGGGGAIRVWHVPNNVDSIQLLAWSFYTGKKSFKCHFEVAQGPNNNKQTFDLQCGGGSQPYHAVIETPGEGWIVRMINKKFVEDGRYEAAVVPYKISDTPRMDAPPSRQWWEN</sequence>
<dbReference type="EMBL" id="HBGO01015665">
    <property type="protein sequence ID" value="CAD9336816.1"/>
    <property type="molecule type" value="Transcribed_RNA"/>
</dbReference>
<reference evidence="2" key="1">
    <citation type="submission" date="2021-01" db="EMBL/GenBank/DDBJ databases">
        <authorList>
            <person name="Corre E."/>
            <person name="Pelletier E."/>
            <person name="Niang G."/>
            <person name="Scheremetjew M."/>
            <person name="Finn R."/>
            <person name="Kale V."/>
            <person name="Holt S."/>
            <person name="Cochrane G."/>
            <person name="Meng A."/>
            <person name="Brown T."/>
            <person name="Cohen L."/>
        </authorList>
    </citation>
    <scope>NUCLEOTIDE SEQUENCE</scope>
    <source>
        <strain evidence="2">Grunow 1884</strain>
    </source>
</reference>
<keyword evidence="1" id="KW-0732">Signal</keyword>
<dbReference type="InterPro" id="IPR057491">
    <property type="entry name" value="DiatomPyrShell"/>
</dbReference>
<protein>
    <submittedName>
        <fullName evidence="2">Uncharacterized protein</fullName>
    </submittedName>
</protein>
<proteinExistence type="predicted"/>
<gene>
    <name evidence="2" type="ORF">OSIN01602_LOCUS8835</name>
</gene>
<feature type="signal peptide" evidence="1">
    <location>
        <begin position="1"/>
        <end position="22"/>
    </location>
</feature>
<name>A0A7S1ZER2_TRICV</name>
<evidence type="ECO:0000256" key="1">
    <source>
        <dbReference type="SAM" id="SignalP"/>
    </source>
</evidence>
<evidence type="ECO:0000313" key="2">
    <source>
        <dbReference type="EMBL" id="CAD9336816.1"/>
    </source>
</evidence>
<feature type="chain" id="PRO_5030707303" evidence="1">
    <location>
        <begin position="23"/>
        <end position="294"/>
    </location>
</feature>